<evidence type="ECO:0000313" key="3">
    <source>
        <dbReference type="Proteomes" id="UP000010802"/>
    </source>
</evidence>
<accession>U4QII3</accession>
<keyword evidence="3" id="KW-1185">Reference proteome</keyword>
<dbReference type="HOGENOM" id="CLU_1244830_0_0_9"/>
<keyword evidence="1" id="KW-1133">Transmembrane helix</keyword>
<sequence>MRIEIGANSQNPQELALKNIMIGYFLEAFFMTLFEKDKCDNASPKSKTVLYNLIFPIWVFPFIPARIPIVFVVNFVIDAAVIWLYLKKHKKLNNPKIYCFRAFGSEKTIQPQIDNRMVLRYSFRAALFGYFADFLGGMLMVGLLETARLAKYIDTYFVWSNFVSGLMHILVTLLVGFLIYKHHRRVGKKRLNLSADEARSLGLAVGILTAPWFFLIPTAWLY</sequence>
<protein>
    <submittedName>
        <fullName evidence="2">Uncharacterized protein</fullName>
    </submittedName>
</protein>
<dbReference type="STRING" id="1209989.TepRe1_0165"/>
<feature type="transmembrane region" description="Helical" evidence="1">
    <location>
        <begin position="125"/>
        <end position="144"/>
    </location>
</feature>
<feature type="transmembrane region" description="Helical" evidence="1">
    <location>
        <begin position="201"/>
        <end position="221"/>
    </location>
</feature>
<proteinExistence type="predicted"/>
<evidence type="ECO:0000313" key="2">
    <source>
        <dbReference type="EMBL" id="CDI40316.1"/>
    </source>
</evidence>
<feature type="transmembrane region" description="Helical" evidence="1">
    <location>
        <begin position="156"/>
        <end position="180"/>
    </location>
</feature>
<dbReference type="KEGG" id="tae:TepiRe1_0179"/>
<dbReference type="EMBL" id="HF563609">
    <property type="protein sequence ID" value="CDI40316.1"/>
    <property type="molecule type" value="Genomic_DNA"/>
</dbReference>
<feature type="transmembrane region" description="Helical" evidence="1">
    <location>
        <begin position="46"/>
        <end position="63"/>
    </location>
</feature>
<dbReference type="Proteomes" id="UP000010802">
    <property type="component" value="Chromosome"/>
</dbReference>
<evidence type="ECO:0000256" key="1">
    <source>
        <dbReference type="SAM" id="Phobius"/>
    </source>
</evidence>
<keyword evidence="1" id="KW-0812">Transmembrane</keyword>
<keyword evidence="1" id="KW-0472">Membrane</keyword>
<feature type="transmembrane region" description="Helical" evidence="1">
    <location>
        <begin position="69"/>
        <end position="86"/>
    </location>
</feature>
<gene>
    <name evidence="2" type="ordered locus">TEPIRE1_0179</name>
</gene>
<reference evidence="3" key="1">
    <citation type="journal article" date="2013" name="Genome Announc.">
        <title>First genome sequence of a syntrophic acetate-oxidizing bacterium, Tepidanaerobacter acetatoxydans strain Re1.</title>
        <authorList>
            <person name="Manzoor S."/>
            <person name="Bongcam-Rudloff E."/>
            <person name="Schnurer A."/>
            <person name="Muller B."/>
        </authorList>
    </citation>
    <scope>NUCLEOTIDE SEQUENCE [LARGE SCALE GENOMIC DNA]</scope>
    <source>
        <strain evidence="3">Re1</strain>
    </source>
</reference>
<organism evidence="2 3">
    <name type="scientific">Tepidanaerobacter acetatoxydans (strain DSM 21804 / JCM 16047 / Re1)</name>
    <dbReference type="NCBI Taxonomy" id="1209989"/>
    <lineage>
        <taxon>Bacteria</taxon>
        <taxon>Bacillati</taxon>
        <taxon>Bacillota</taxon>
        <taxon>Clostridia</taxon>
        <taxon>Thermosediminibacterales</taxon>
        <taxon>Tepidanaerobacteraceae</taxon>
        <taxon>Tepidanaerobacter</taxon>
    </lineage>
</organism>
<name>U4QII3_TEPAE</name>
<dbReference type="AlphaFoldDB" id="U4QII3"/>